<dbReference type="InterPro" id="IPR050745">
    <property type="entry name" value="Multifunctional_regulatory"/>
</dbReference>
<dbReference type="InterPro" id="IPR016197">
    <property type="entry name" value="Chromo-like_dom_sf"/>
</dbReference>
<dbReference type="STRING" id="41875.K8ENU2"/>
<feature type="repeat" description="ANK" evidence="3">
    <location>
        <begin position="109"/>
        <end position="138"/>
    </location>
</feature>
<dbReference type="RefSeq" id="XP_007509269.1">
    <property type="nucleotide sequence ID" value="XM_007509207.1"/>
</dbReference>
<dbReference type="EMBL" id="FO082265">
    <property type="protein sequence ID" value="CCO19726.1"/>
    <property type="molecule type" value="Genomic_DNA"/>
</dbReference>
<keyword evidence="1" id="KW-0677">Repeat</keyword>
<sequence>MRAAVYNNASANFSCRRNFAPTILNSYNNKKNSTSSLFYKRKTLSPNASQKDSMRTVENIHGCRINQLDPSNFRLEFLASFEGSSHRYLLRMLQKIFVGNLAENGGHFAGKSPLHYACGIGNLTNVESLLANEAEVDAHVIFKTYYTIHSQFSLKQDCEGYTSLHIAAGYLNTETVEILLRAGADPEVEDDSGRSALNLVETLKAATPASTTTYTKRSRLETLSTLLRNYTFEEVVPSNIIDSRISDNGGVEYLVEWMDGYQESWVSELDISDDLIRDYNDGFEFANCKKIFCSGKRNELLVQVSLWYYASLNKL</sequence>
<gene>
    <name evidence="4" type="ordered locus">Bathy14g02660</name>
</gene>
<reference evidence="4 5" key="1">
    <citation type="submission" date="2011-10" db="EMBL/GenBank/DDBJ databases">
        <authorList>
            <person name="Genoscope - CEA"/>
        </authorList>
    </citation>
    <scope>NUCLEOTIDE SEQUENCE [LARGE SCALE GENOMIC DNA]</scope>
    <source>
        <strain evidence="4 5">RCC 1105</strain>
    </source>
</reference>
<dbReference type="PANTHER" id="PTHR24189">
    <property type="entry name" value="MYOTROPHIN"/>
    <property type="match status" value="1"/>
</dbReference>
<name>K8ENU2_9CHLO</name>
<dbReference type="KEGG" id="bpg:Bathy14g02660"/>
<dbReference type="SMART" id="SM00248">
    <property type="entry name" value="ANK"/>
    <property type="match status" value="2"/>
</dbReference>
<organism evidence="4 5">
    <name type="scientific">Bathycoccus prasinos</name>
    <dbReference type="NCBI Taxonomy" id="41875"/>
    <lineage>
        <taxon>Eukaryota</taxon>
        <taxon>Viridiplantae</taxon>
        <taxon>Chlorophyta</taxon>
        <taxon>Mamiellophyceae</taxon>
        <taxon>Mamiellales</taxon>
        <taxon>Bathycoccaceae</taxon>
        <taxon>Bathycoccus</taxon>
    </lineage>
</organism>
<dbReference type="Pfam" id="PF00023">
    <property type="entry name" value="Ank"/>
    <property type="match status" value="2"/>
</dbReference>
<dbReference type="SUPFAM" id="SSF48403">
    <property type="entry name" value="Ankyrin repeat"/>
    <property type="match status" value="1"/>
</dbReference>
<dbReference type="InterPro" id="IPR002110">
    <property type="entry name" value="Ankyrin_rpt"/>
</dbReference>
<evidence type="ECO:0000256" key="3">
    <source>
        <dbReference type="PROSITE-ProRule" id="PRU00023"/>
    </source>
</evidence>
<dbReference type="OrthoDB" id="341259at2759"/>
<dbReference type="eggNOG" id="KOG0504">
    <property type="taxonomic scope" value="Eukaryota"/>
</dbReference>
<evidence type="ECO:0000313" key="5">
    <source>
        <dbReference type="Proteomes" id="UP000198341"/>
    </source>
</evidence>
<dbReference type="AlphaFoldDB" id="K8ENU2"/>
<dbReference type="Gene3D" id="2.40.50.40">
    <property type="match status" value="1"/>
</dbReference>
<accession>K8ENU2</accession>
<dbReference type="InterPro" id="IPR036770">
    <property type="entry name" value="Ankyrin_rpt-contain_sf"/>
</dbReference>
<dbReference type="GeneID" id="19011869"/>
<dbReference type="PROSITE" id="PS50088">
    <property type="entry name" value="ANK_REPEAT"/>
    <property type="match status" value="2"/>
</dbReference>
<keyword evidence="2 3" id="KW-0040">ANK repeat</keyword>
<dbReference type="SUPFAM" id="SSF54160">
    <property type="entry name" value="Chromo domain-like"/>
    <property type="match status" value="1"/>
</dbReference>
<evidence type="ECO:0000256" key="1">
    <source>
        <dbReference type="ARBA" id="ARBA00022737"/>
    </source>
</evidence>
<evidence type="ECO:0000313" key="4">
    <source>
        <dbReference type="EMBL" id="CCO19726.1"/>
    </source>
</evidence>
<keyword evidence="5" id="KW-1185">Reference proteome</keyword>
<dbReference type="PANTHER" id="PTHR24189:SF50">
    <property type="entry name" value="ANKYRIN REPEAT AND SOCS BOX PROTEIN 2"/>
    <property type="match status" value="1"/>
</dbReference>
<proteinExistence type="predicted"/>
<dbReference type="Gene3D" id="1.25.40.20">
    <property type="entry name" value="Ankyrin repeat-containing domain"/>
    <property type="match status" value="1"/>
</dbReference>
<evidence type="ECO:0000256" key="2">
    <source>
        <dbReference type="ARBA" id="ARBA00023043"/>
    </source>
</evidence>
<feature type="repeat" description="ANK" evidence="3">
    <location>
        <begin position="159"/>
        <end position="191"/>
    </location>
</feature>
<protein>
    <submittedName>
        <fullName evidence="4">Uncharacterized protein</fullName>
    </submittedName>
</protein>
<dbReference type="Proteomes" id="UP000198341">
    <property type="component" value="Chromosome 14"/>
</dbReference>
<dbReference type="PROSITE" id="PS50297">
    <property type="entry name" value="ANK_REP_REGION"/>
    <property type="match status" value="2"/>
</dbReference>